<dbReference type="EMBL" id="VOHM01000002">
    <property type="protein sequence ID" value="TWT28788.1"/>
    <property type="molecule type" value="Genomic_DNA"/>
</dbReference>
<keyword evidence="2" id="KW-1185">Reference proteome</keyword>
<dbReference type="RefSeq" id="WP_146323244.1">
    <property type="nucleotide sequence ID" value="NZ_BAABLR010000075.1"/>
</dbReference>
<protein>
    <recommendedName>
        <fullName evidence="3">EcsC family protein</fullName>
    </recommendedName>
</protein>
<organism evidence="1 2">
    <name type="scientific">Corynebacterium canis</name>
    <dbReference type="NCBI Taxonomy" id="679663"/>
    <lineage>
        <taxon>Bacteria</taxon>
        <taxon>Bacillati</taxon>
        <taxon>Actinomycetota</taxon>
        <taxon>Actinomycetes</taxon>
        <taxon>Mycobacteriales</taxon>
        <taxon>Corynebacteriaceae</taxon>
        <taxon>Corynebacterium</taxon>
    </lineage>
</organism>
<evidence type="ECO:0000313" key="1">
    <source>
        <dbReference type="EMBL" id="TWT28788.1"/>
    </source>
</evidence>
<dbReference type="OrthoDB" id="4422408at2"/>
<gene>
    <name evidence="1" type="ORF">FRX94_00930</name>
</gene>
<evidence type="ECO:0008006" key="3">
    <source>
        <dbReference type="Google" id="ProtNLM"/>
    </source>
</evidence>
<comment type="caution">
    <text evidence="1">The sequence shown here is derived from an EMBL/GenBank/DDBJ whole genome shotgun (WGS) entry which is preliminary data.</text>
</comment>
<dbReference type="AlphaFoldDB" id="A0A5C5URZ3"/>
<reference evidence="1 2" key="1">
    <citation type="submission" date="2019-08" db="EMBL/GenBank/DDBJ databases">
        <authorList>
            <person name="Lei W."/>
        </authorList>
    </citation>
    <scope>NUCLEOTIDE SEQUENCE [LARGE SCALE GENOMIC DNA]</scope>
    <source>
        <strain evidence="1 2">CCUG 58627</strain>
    </source>
</reference>
<name>A0A5C5URZ3_9CORY</name>
<evidence type="ECO:0000313" key="2">
    <source>
        <dbReference type="Proteomes" id="UP000320791"/>
    </source>
</evidence>
<proteinExistence type="predicted"/>
<accession>A0A5C5URZ3</accession>
<sequence length="266" mass="27871">MTYPAKSPDQPVTDAVHSNPQALEERAGATGRMLLKVIDKAVHMQSGAIENYVNWLRNRNPEASPAEIQQKLDKHFKLIASGTGASVGAASAIPGIGLVAGAAAIGVESLVFTDAAAVYTMASAHLRGIDIRNPERRRTLILVVAVGASGTMLVDAAIGDLSHKSGASVTAMLTRYGTPQLKDINNKLLGVALKRVGKKFRGMWIGKIMPFGIGAALGTWANRKIASKVITNTAESLGPLPAAFATPAPKAVEPPHFAELQAPAED</sequence>
<dbReference type="Proteomes" id="UP000320791">
    <property type="component" value="Unassembled WGS sequence"/>
</dbReference>